<dbReference type="PRINTS" id="PR00131">
    <property type="entry name" value="GLHYDRLASE1"/>
</dbReference>
<dbReference type="InterPro" id="IPR001360">
    <property type="entry name" value="Glyco_hydro_1"/>
</dbReference>
<dbReference type="EMBL" id="KK785228">
    <property type="protein sequence ID" value="KDO46092.1"/>
    <property type="molecule type" value="Genomic_DNA"/>
</dbReference>
<keyword evidence="5" id="KW-0732">Signal</keyword>
<dbReference type="InterPro" id="IPR018120">
    <property type="entry name" value="Glyco_hydro_1_AS"/>
</dbReference>
<gene>
    <name evidence="6" type="ORF">CISIN_1g009642mg</name>
</gene>
<dbReference type="PROSITE" id="PS00572">
    <property type="entry name" value="GLYCOSYL_HYDROL_F1_1"/>
    <property type="match status" value="1"/>
</dbReference>
<dbReference type="eggNOG" id="KOG0626">
    <property type="taxonomic scope" value="Eukaryota"/>
</dbReference>
<keyword evidence="7" id="KW-1185">Reference proteome</keyword>
<dbReference type="PANTHER" id="PTHR10353:SF297">
    <property type="entry name" value="VICIANIN HYDROLASE-LIKE"/>
    <property type="match status" value="1"/>
</dbReference>
<dbReference type="InterPro" id="IPR017853">
    <property type="entry name" value="GH"/>
</dbReference>
<evidence type="ECO:0000256" key="2">
    <source>
        <dbReference type="ARBA" id="ARBA00022801"/>
    </source>
</evidence>
<evidence type="ECO:0000256" key="5">
    <source>
        <dbReference type="SAM" id="SignalP"/>
    </source>
</evidence>
<dbReference type="GO" id="GO:0005975">
    <property type="term" value="P:carbohydrate metabolic process"/>
    <property type="evidence" value="ECO:0007669"/>
    <property type="project" value="InterPro"/>
</dbReference>
<reference evidence="6 7" key="1">
    <citation type="submission" date="2014-04" db="EMBL/GenBank/DDBJ databases">
        <authorList>
            <consortium name="International Citrus Genome Consortium"/>
            <person name="Gmitter F."/>
            <person name="Chen C."/>
            <person name="Farmerie W."/>
            <person name="Harkins T."/>
            <person name="Desany B."/>
            <person name="Mohiuddin M."/>
            <person name="Kodira C."/>
            <person name="Borodovsky M."/>
            <person name="Lomsadze A."/>
            <person name="Burns P."/>
            <person name="Jenkins J."/>
            <person name="Prochnik S."/>
            <person name="Shu S."/>
            <person name="Chapman J."/>
            <person name="Pitluck S."/>
            <person name="Schmutz J."/>
            <person name="Rokhsar D."/>
        </authorList>
    </citation>
    <scope>NUCLEOTIDE SEQUENCE</scope>
</reference>
<proteinExistence type="inferred from homology"/>
<evidence type="ECO:0000256" key="3">
    <source>
        <dbReference type="PROSITE-ProRule" id="PRU10055"/>
    </source>
</evidence>
<accession>A0A067E4B1</accession>
<sequence>MTIQNQLLLICSIGALAGLLVLATSRSCRADAAAEAEEIQMPINRSNFPPGFIFGAGTSAYAAEGNVNIDGKSPSIWDTFANNHPEKIHDGSNANVAIDFYHRYKEDIKLMKETGLDSFRFSISWPRLLPKGKISGGVNPLGVQFYNNLIDELIANGIKPFVTLFHWDLPQVLEDEYGGFLSSEIVKDFGDYADFCFKTFGDRVKQWVTMAEPNSISIGGYAIGVYAPGRCSSSLGSNCAAGDSATEPYIVSHNLLLSHATAVKLYKEKYQGHQKGEIGITIVTQWFIPKTESPADQETASRMLDFLFGWFAHPITYGEYPEVMTTLVGSRLPNFSKTESEMLKGSYDFLGINYYAPMYAEDSSSSTSNSDTISYSTDSRVTLSTHKDGNPIGTPTTLPWIFLYPKGIKDFMLYIKSKYNNPAIYITENGVADAKDVEQAQARKDDLRIKCYQEHLWYLLEAIKEGVHVKGYYAWSFLDNFEWDAGFTVGFGMVYVDHKDNLQRYPKDSFFWYKSFLAPPKSPANAFDEL</sequence>
<dbReference type="SUPFAM" id="SSF51445">
    <property type="entry name" value="(Trans)glycosidases"/>
    <property type="match status" value="1"/>
</dbReference>
<evidence type="ECO:0008006" key="8">
    <source>
        <dbReference type="Google" id="ProtNLM"/>
    </source>
</evidence>
<feature type="active site" description="Nucleophile" evidence="3">
    <location>
        <position position="428"/>
    </location>
</feature>
<dbReference type="STRING" id="2711.A0A067E4B1"/>
<organism evidence="6 7">
    <name type="scientific">Citrus sinensis</name>
    <name type="common">Sweet orange</name>
    <name type="synonym">Citrus aurantium var. sinensis</name>
    <dbReference type="NCBI Taxonomy" id="2711"/>
    <lineage>
        <taxon>Eukaryota</taxon>
        <taxon>Viridiplantae</taxon>
        <taxon>Streptophyta</taxon>
        <taxon>Embryophyta</taxon>
        <taxon>Tracheophyta</taxon>
        <taxon>Spermatophyta</taxon>
        <taxon>Magnoliopsida</taxon>
        <taxon>eudicotyledons</taxon>
        <taxon>Gunneridae</taxon>
        <taxon>Pentapetalae</taxon>
        <taxon>rosids</taxon>
        <taxon>malvids</taxon>
        <taxon>Sapindales</taxon>
        <taxon>Rutaceae</taxon>
        <taxon>Aurantioideae</taxon>
        <taxon>Citrus</taxon>
    </lineage>
</organism>
<dbReference type="Gene3D" id="3.20.20.80">
    <property type="entry name" value="Glycosidases"/>
    <property type="match status" value="1"/>
</dbReference>
<dbReference type="AlphaFoldDB" id="A0A067E4B1"/>
<feature type="signal peptide" evidence="5">
    <location>
        <begin position="1"/>
        <end position="17"/>
    </location>
</feature>
<evidence type="ECO:0000313" key="7">
    <source>
        <dbReference type="Proteomes" id="UP000027120"/>
    </source>
</evidence>
<dbReference type="Pfam" id="PF00232">
    <property type="entry name" value="Glyco_hydro_1"/>
    <property type="match status" value="1"/>
</dbReference>
<evidence type="ECO:0000256" key="1">
    <source>
        <dbReference type="ARBA" id="ARBA00010838"/>
    </source>
</evidence>
<dbReference type="FunFam" id="3.20.20.80:FF:000022">
    <property type="entry name" value="Beta-glucosidase 11"/>
    <property type="match status" value="1"/>
</dbReference>
<protein>
    <recommendedName>
        <fullName evidence="8">Beta-glucosidase</fullName>
    </recommendedName>
</protein>
<dbReference type="GO" id="GO:0008422">
    <property type="term" value="F:beta-glucosidase activity"/>
    <property type="evidence" value="ECO:0000318"/>
    <property type="project" value="GO_Central"/>
</dbReference>
<keyword evidence="2" id="KW-0378">Hydrolase</keyword>
<evidence type="ECO:0000256" key="4">
    <source>
        <dbReference type="RuleBase" id="RU003690"/>
    </source>
</evidence>
<dbReference type="PANTHER" id="PTHR10353">
    <property type="entry name" value="GLYCOSYL HYDROLASE"/>
    <property type="match status" value="1"/>
</dbReference>
<evidence type="ECO:0000313" key="6">
    <source>
        <dbReference type="EMBL" id="KDO46092.1"/>
    </source>
</evidence>
<name>A0A067E4B1_CITSI</name>
<dbReference type="PaxDb" id="2711-XP_006482828.1"/>
<dbReference type="Proteomes" id="UP000027120">
    <property type="component" value="Unassembled WGS sequence"/>
</dbReference>
<feature type="chain" id="PRO_5001636056" description="Beta-glucosidase" evidence="5">
    <location>
        <begin position="18"/>
        <end position="530"/>
    </location>
</feature>
<dbReference type="SMR" id="A0A067E4B1"/>
<comment type="similarity">
    <text evidence="1 4">Belongs to the glycosyl hydrolase 1 family.</text>
</comment>